<dbReference type="PANTHER" id="PTHR36512">
    <property type="entry name" value="D-AMINOPEPTIDASE"/>
    <property type="match status" value="1"/>
</dbReference>
<reference evidence="4" key="1">
    <citation type="submission" date="2017-02" db="EMBL/GenBank/DDBJ databases">
        <authorList>
            <person name="Dridi B."/>
        </authorList>
    </citation>
    <scope>NUCLEOTIDE SEQUENCE [LARGE SCALE GENOMIC DNA]</scope>
    <source>
        <strain evidence="4">B Co 03.10</strain>
    </source>
</reference>
<dbReference type="Gene3D" id="3.60.70.12">
    <property type="entry name" value="L-amino peptidase D-ALA esterase/amidase"/>
    <property type="match status" value="1"/>
</dbReference>
<dbReference type="CDD" id="cd02252">
    <property type="entry name" value="nylC_like"/>
    <property type="match status" value="1"/>
</dbReference>
<organism evidence="3 4">
    <name type="scientific">Brevibacterium yomogidense</name>
    <dbReference type="NCBI Taxonomy" id="946573"/>
    <lineage>
        <taxon>Bacteria</taxon>
        <taxon>Bacillati</taxon>
        <taxon>Actinomycetota</taxon>
        <taxon>Actinomycetes</taxon>
        <taxon>Micrococcales</taxon>
        <taxon>Brevibacteriaceae</taxon>
        <taxon>Brevibacterium</taxon>
    </lineage>
</organism>
<proteinExistence type="inferred from homology"/>
<dbReference type="InterPro" id="IPR016117">
    <property type="entry name" value="ArgJ-like_dom_sf"/>
</dbReference>
<comment type="similarity">
    <text evidence="1">Belongs to the peptidase S58 family.</text>
</comment>
<evidence type="ECO:0000256" key="2">
    <source>
        <dbReference type="SAM" id="MobiDB-lite"/>
    </source>
</evidence>
<keyword evidence="4" id="KW-1185">Reference proteome</keyword>
<feature type="region of interest" description="Disordered" evidence="2">
    <location>
        <begin position="377"/>
        <end position="408"/>
    </location>
</feature>
<protein>
    <submittedName>
        <fullName evidence="3">Possible hydrolase</fullName>
    </submittedName>
</protein>
<dbReference type="RefSeq" id="WP_087008602.1">
    <property type="nucleotide sequence ID" value="NZ_FWFF01000019.1"/>
</dbReference>
<accession>A0A1X6XLF5</accession>
<evidence type="ECO:0000313" key="3">
    <source>
        <dbReference type="EMBL" id="SLN00111.1"/>
    </source>
</evidence>
<dbReference type="Proteomes" id="UP000196581">
    <property type="component" value="Unassembled WGS sequence"/>
</dbReference>
<sequence>MTASAAALSAPFREPFGRLVPDGSVVTVPGVRVGGAQRTDDGWLSGTTVIVPPPGTVTGVDVRGGGPAGHETDVLAPGTHSPGADAVVLTGGSAWGLASVLGVQQGLAADGRGFPAPMLPGSYVPIVPAAAVYDLGRGNGTLLHPDADMGLAAYRSACPVGATEDGPAPVAADGSRGGIGIMRRAAVAEAPVRGSVGGGTGAFIGRGLLRGGLGSVCLRTPSGHLVAAIVVANPMGDVIEPSGRLHASGVLARTGAQLPDVPSDWIDQALTLDATAADAVVPQRNTTIAAIVTDARLDAAQTTRLAQSAQAGLARAVHPSHTLFDGDTVFAMATGGADADIDATSIVGLNCAAADALSLAIVDAALTARPHLRSAVAGTAEHEEENGAGEVPTADATEHAPQAPRPAALRELAPDLATAWEALRTTGT</sequence>
<name>A0A1X6XLF5_9MICO</name>
<dbReference type="AlphaFoldDB" id="A0A1X6XLF5"/>
<dbReference type="PANTHER" id="PTHR36512:SF3">
    <property type="entry name" value="BLR5678 PROTEIN"/>
    <property type="match status" value="1"/>
</dbReference>
<dbReference type="SUPFAM" id="SSF56266">
    <property type="entry name" value="DmpA/ArgJ-like"/>
    <property type="match status" value="1"/>
</dbReference>
<dbReference type="EMBL" id="FWFF01000019">
    <property type="protein sequence ID" value="SLN00111.1"/>
    <property type="molecule type" value="Genomic_DNA"/>
</dbReference>
<evidence type="ECO:0000313" key="4">
    <source>
        <dbReference type="Proteomes" id="UP000196581"/>
    </source>
</evidence>
<dbReference type="Pfam" id="PF03576">
    <property type="entry name" value="Peptidase_S58"/>
    <property type="match status" value="1"/>
</dbReference>
<evidence type="ECO:0000256" key="1">
    <source>
        <dbReference type="ARBA" id="ARBA00007068"/>
    </source>
</evidence>
<gene>
    <name evidence="3" type="ORF">FM105_12270</name>
</gene>
<dbReference type="InterPro" id="IPR005321">
    <property type="entry name" value="Peptidase_S58_DmpA"/>
</dbReference>
<keyword evidence="3" id="KW-0378">Hydrolase</keyword>
<dbReference type="GO" id="GO:0004177">
    <property type="term" value="F:aminopeptidase activity"/>
    <property type="evidence" value="ECO:0007669"/>
    <property type="project" value="TreeGrafter"/>
</dbReference>